<evidence type="ECO:0000256" key="1">
    <source>
        <dbReference type="ARBA" id="ARBA00005006"/>
    </source>
</evidence>
<dbReference type="InParanoid" id="K3X2U0"/>
<dbReference type="VEuPathDB" id="FungiDB:PYU1_G011513"/>
<dbReference type="GO" id="GO:0006750">
    <property type="term" value="P:glutathione biosynthetic process"/>
    <property type="evidence" value="ECO:0007669"/>
    <property type="project" value="UniProtKB-UniRule"/>
</dbReference>
<dbReference type="InterPro" id="IPR004308">
    <property type="entry name" value="GCS"/>
</dbReference>
<proteinExistence type="inferred from homology"/>
<dbReference type="GO" id="GO:0004357">
    <property type="term" value="F:glutamate-cysteine ligase activity"/>
    <property type="evidence" value="ECO:0007669"/>
    <property type="project" value="UniProtKB-UniRule"/>
</dbReference>
<keyword evidence="7 10" id="KW-0067">ATP-binding</keyword>
<dbReference type="OMA" id="GIESSEW"/>
<evidence type="ECO:0000256" key="6">
    <source>
        <dbReference type="ARBA" id="ARBA00022741"/>
    </source>
</evidence>
<reference evidence="11" key="3">
    <citation type="submission" date="2015-02" db="UniProtKB">
        <authorList>
            <consortium name="EnsemblProtists"/>
        </authorList>
    </citation>
    <scope>IDENTIFICATION</scope>
    <source>
        <strain evidence="11">DAOM BR144</strain>
    </source>
</reference>
<evidence type="ECO:0000313" key="12">
    <source>
        <dbReference type="Proteomes" id="UP000019132"/>
    </source>
</evidence>
<evidence type="ECO:0000256" key="7">
    <source>
        <dbReference type="ARBA" id="ARBA00022840"/>
    </source>
</evidence>
<dbReference type="AlphaFoldDB" id="K3X2U0"/>
<dbReference type="SUPFAM" id="SSF55931">
    <property type="entry name" value="Glutamine synthetase/guanido kinase"/>
    <property type="match status" value="1"/>
</dbReference>
<dbReference type="STRING" id="431595.K3X2U0"/>
<evidence type="ECO:0000313" key="11">
    <source>
        <dbReference type="EnsemblProtists" id="PYU1_T011539"/>
    </source>
</evidence>
<dbReference type="EnsemblProtists" id="PYU1_T011539">
    <property type="protein sequence ID" value="PYU1_T011539"/>
    <property type="gene ID" value="PYU1_G011513"/>
</dbReference>
<keyword evidence="4 10" id="KW-0436">Ligase</keyword>
<keyword evidence="5 10" id="KW-0317">Glutathione biosynthesis</keyword>
<dbReference type="EMBL" id="GL376571">
    <property type="status" value="NOT_ANNOTATED_CDS"/>
    <property type="molecule type" value="Genomic_DNA"/>
</dbReference>
<comment type="catalytic activity">
    <reaction evidence="10">
        <text>L-cysteine + L-glutamate + ATP = gamma-L-glutamyl-L-cysteine + ADP + phosphate + H(+)</text>
        <dbReference type="Rhea" id="RHEA:13285"/>
        <dbReference type="ChEBI" id="CHEBI:15378"/>
        <dbReference type="ChEBI" id="CHEBI:29985"/>
        <dbReference type="ChEBI" id="CHEBI:30616"/>
        <dbReference type="ChEBI" id="CHEBI:35235"/>
        <dbReference type="ChEBI" id="CHEBI:43474"/>
        <dbReference type="ChEBI" id="CHEBI:58173"/>
        <dbReference type="ChEBI" id="CHEBI:456216"/>
        <dbReference type="EC" id="6.3.2.2"/>
    </reaction>
</comment>
<evidence type="ECO:0000256" key="3">
    <source>
        <dbReference type="ARBA" id="ARBA00012220"/>
    </source>
</evidence>
<reference evidence="12" key="1">
    <citation type="journal article" date="2010" name="Genome Biol.">
        <title>Genome sequence of the necrotrophic plant pathogen Pythium ultimum reveals original pathogenicity mechanisms and effector repertoire.</title>
        <authorList>
            <person name="Levesque C.A."/>
            <person name="Brouwer H."/>
            <person name="Cano L."/>
            <person name="Hamilton J.P."/>
            <person name="Holt C."/>
            <person name="Huitema E."/>
            <person name="Raffaele S."/>
            <person name="Robideau G.P."/>
            <person name="Thines M."/>
            <person name="Win J."/>
            <person name="Zerillo M.M."/>
            <person name="Beakes G.W."/>
            <person name="Boore J.L."/>
            <person name="Busam D."/>
            <person name="Dumas B."/>
            <person name="Ferriera S."/>
            <person name="Fuerstenberg S.I."/>
            <person name="Gachon C.M."/>
            <person name="Gaulin E."/>
            <person name="Govers F."/>
            <person name="Grenville-Briggs L."/>
            <person name="Horner N."/>
            <person name="Hostetler J."/>
            <person name="Jiang R.H."/>
            <person name="Johnson J."/>
            <person name="Krajaejun T."/>
            <person name="Lin H."/>
            <person name="Meijer H.J."/>
            <person name="Moore B."/>
            <person name="Morris P."/>
            <person name="Phuntmart V."/>
            <person name="Puiu D."/>
            <person name="Shetty J."/>
            <person name="Stajich J.E."/>
            <person name="Tripathy S."/>
            <person name="Wawra S."/>
            <person name="van West P."/>
            <person name="Whitty B.R."/>
            <person name="Coutinho P.M."/>
            <person name="Henrissat B."/>
            <person name="Martin F."/>
            <person name="Thomas P.D."/>
            <person name="Tyler B.M."/>
            <person name="De Vries R.P."/>
            <person name="Kamoun S."/>
            <person name="Yandell M."/>
            <person name="Tisserat N."/>
            <person name="Buell C.R."/>
        </authorList>
    </citation>
    <scope>NUCLEOTIDE SEQUENCE</scope>
    <source>
        <strain evidence="12">DAOM:BR144</strain>
    </source>
</reference>
<keyword evidence="6 10" id="KW-0547">Nucleotide-binding</keyword>
<dbReference type="Gene3D" id="3.30.590.50">
    <property type="match status" value="1"/>
</dbReference>
<evidence type="ECO:0000256" key="4">
    <source>
        <dbReference type="ARBA" id="ARBA00022598"/>
    </source>
</evidence>
<evidence type="ECO:0000256" key="5">
    <source>
        <dbReference type="ARBA" id="ARBA00022684"/>
    </source>
</evidence>
<comment type="similarity">
    <text evidence="2 10">Belongs to the glutamate--cysteine ligase type 3 family.</text>
</comment>
<sequence>MGLLVEGSPLDWDDALDWLEHVRSHGIDQFLHIFKRVKDIEGDVLKWGDELEYGVFKMDAHARVPRLSLRGAEILAQLREKEDKFKGHDGSNEGCNWVPEYGAWMIEGTPSVPYGGFTTDLRKVEGNMRLRRARLLELHVSF</sequence>
<accession>K3X2U0</accession>
<evidence type="ECO:0000256" key="8">
    <source>
        <dbReference type="ARBA" id="ARBA00030585"/>
    </source>
</evidence>
<dbReference type="PANTHER" id="PTHR11164">
    <property type="entry name" value="GLUTAMATE CYSTEINE LIGASE"/>
    <property type="match status" value="1"/>
</dbReference>
<dbReference type="UniPathway" id="UPA00142">
    <property type="reaction ID" value="UER00209"/>
</dbReference>
<dbReference type="InterPro" id="IPR014746">
    <property type="entry name" value="Gln_synth/guanido_kin_cat_dom"/>
</dbReference>
<reference evidence="12" key="2">
    <citation type="submission" date="2010-04" db="EMBL/GenBank/DDBJ databases">
        <authorList>
            <person name="Buell R."/>
            <person name="Hamilton J."/>
            <person name="Hostetler J."/>
        </authorList>
    </citation>
    <scope>NUCLEOTIDE SEQUENCE [LARGE SCALE GENOMIC DNA]</scope>
    <source>
        <strain evidence="12">DAOM:BR144</strain>
    </source>
</reference>
<protein>
    <recommendedName>
        <fullName evidence="3 10">Glutamate--cysteine ligase</fullName>
        <ecNumber evidence="3 10">6.3.2.2</ecNumber>
    </recommendedName>
    <alternativeName>
        <fullName evidence="9 10">Gamma-ECS</fullName>
    </alternativeName>
    <alternativeName>
        <fullName evidence="8 10">Gamma-glutamylcysteine synthetase</fullName>
    </alternativeName>
</protein>
<dbReference type="EC" id="6.3.2.2" evidence="3 10"/>
<dbReference type="Proteomes" id="UP000019132">
    <property type="component" value="Unassembled WGS sequence"/>
</dbReference>
<dbReference type="PANTHER" id="PTHR11164:SF0">
    <property type="entry name" value="GLUTAMATE--CYSTEINE LIGASE CATALYTIC SUBUNIT"/>
    <property type="match status" value="1"/>
</dbReference>
<evidence type="ECO:0000256" key="10">
    <source>
        <dbReference type="RuleBase" id="RU367135"/>
    </source>
</evidence>
<keyword evidence="12" id="KW-1185">Reference proteome</keyword>
<dbReference type="GO" id="GO:0005524">
    <property type="term" value="F:ATP binding"/>
    <property type="evidence" value="ECO:0007669"/>
    <property type="project" value="UniProtKB-UniRule"/>
</dbReference>
<evidence type="ECO:0000256" key="2">
    <source>
        <dbReference type="ARBA" id="ARBA00008100"/>
    </source>
</evidence>
<organism evidence="11 12">
    <name type="scientific">Globisporangium ultimum (strain ATCC 200006 / CBS 805.95 / DAOM BR144)</name>
    <name type="common">Pythium ultimum</name>
    <dbReference type="NCBI Taxonomy" id="431595"/>
    <lineage>
        <taxon>Eukaryota</taxon>
        <taxon>Sar</taxon>
        <taxon>Stramenopiles</taxon>
        <taxon>Oomycota</taxon>
        <taxon>Peronosporomycetes</taxon>
        <taxon>Pythiales</taxon>
        <taxon>Pythiaceae</taxon>
        <taxon>Globisporangium</taxon>
    </lineage>
</organism>
<dbReference type="HOGENOM" id="CLU_131304_0_0_1"/>
<name>K3X2U0_GLOUD</name>
<comment type="pathway">
    <text evidence="1 10">Sulfur metabolism; glutathione biosynthesis; glutathione from L-cysteine and L-glutamate: step 1/2.</text>
</comment>
<dbReference type="eggNOG" id="KOG3754">
    <property type="taxonomic scope" value="Eukaryota"/>
</dbReference>
<evidence type="ECO:0000256" key="9">
    <source>
        <dbReference type="ARBA" id="ARBA00032122"/>
    </source>
</evidence>